<protein>
    <submittedName>
        <fullName evidence="2">DUF4492 domain-containing protein</fullName>
    </submittedName>
</protein>
<reference evidence="2" key="1">
    <citation type="submission" date="2024-05" db="EMBL/GenBank/DDBJ databases">
        <title>Campylobacter coli isolated from environmental waters in Slovenia.</title>
        <authorList>
            <person name="Zautner A.E."/>
            <person name="Bunk B."/>
            <person name="Riedel T."/>
            <person name="Sproeer C."/>
        </authorList>
    </citation>
    <scope>NUCLEOTIDE SEQUENCE</scope>
    <source>
        <strain evidence="2">CCS1377</strain>
    </source>
</reference>
<organism evidence="2">
    <name type="scientific">Campylobacter sp. CCS1377</name>
    <dbReference type="NCBI Taxonomy" id="3158229"/>
    <lineage>
        <taxon>Bacteria</taxon>
        <taxon>Pseudomonadati</taxon>
        <taxon>Campylobacterota</taxon>
        <taxon>Epsilonproteobacteria</taxon>
        <taxon>Campylobacterales</taxon>
        <taxon>Campylobacteraceae</taxon>
        <taxon>Campylobacter</taxon>
    </lineage>
</organism>
<dbReference type="EMBL" id="CP155620">
    <property type="protein sequence ID" value="XBJ29420.1"/>
    <property type="molecule type" value="Genomic_DNA"/>
</dbReference>
<dbReference type="RefSeq" id="WP_134238328.1">
    <property type="nucleotide sequence ID" value="NZ_CP155620.1"/>
</dbReference>
<keyword evidence="1" id="KW-0812">Transmembrane</keyword>
<keyword evidence="1" id="KW-1133">Transmembrane helix</keyword>
<name>A0AAU7E692_9BACT</name>
<gene>
    <name evidence="2" type="ORF">AAH949_00870</name>
</gene>
<accession>A0AAU7E692</accession>
<feature type="transmembrane region" description="Helical" evidence="1">
    <location>
        <begin position="30"/>
        <end position="49"/>
    </location>
</feature>
<proteinExistence type="predicted"/>
<dbReference type="Pfam" id="PF14899">
    <property type="entry name" value="DUF4492"/>
    <property type="match status" value="1"/>
</dbReference>
<evidence type="ECO:0000313" key="2">
    <source>
        <dbReference type="EMBL" id="XBJ29420.1"/>
    </source>
</evidence>
<sequence length="76" mass="9195">MLLKRYFNALCEIFNFYKEGFMNLKLGKTLWKIIIIKLLVMFLFIKMFLFDNTINSAFNTQKEKTNFVIKNLTKEE</sequence>
<dbReference type="InterPro" id="IPR027853">
    <property type="entry name" value="DUF4492"/>
</dbReference>
<dbReference type="AlphaFoldDB" id="A0AAU7E692"/>
<evidence type="ECO:0000256" key="1">
    <source>
        <dbReference type="SAM" id="Phobius"/>
    </source>
</evidence>
<keyword evidence="1" id="KW-0472">Membrane</keyword>